<feature type="region of interest" description="Disordered" evidence="1">
    <location>
        <begin position="196"/>
        <end position="226"/>
    </location>
</feature>
<proteinExistence type="predicted"/>
<reference evidence="3" key="1">
    <citation type="submission" date="2019-12" db="EMBL/GenBank/DDBJ databases">
        <title>Genome sequencing and annotation of Brassica cretica.</title>
        <authorList>
            <person name="Studholme D.J."/>
            <person name="Sarris P."/>
        </authorList>
    </citation>
    <scope>NUCLEOTIDE SEQUENCE</scope>
    <source>
        <strain evidence="3">PFS-109/04</strain>
        <tissue evidence="3">Leaf</tissue>
    </source>
</reference>
<feature type="domain" description="Myb-like" evidence="2">
    <location>
        <begin position="64"/>
        <end position="135"/>
    </location>
</feature>
<comment type="caution">
    <text evidence="3">The sequence shown here is derived from an EMBL/GenBank/DDBJ whole genome shotgun (WGS) entry which is preliminary data.</text>
</comment>
<dbReference type="AlphaFoldDB" id="A0A8S9NFW8"/>
<name>A0A8S9NFW8_BRACR</name>
<dbReference type="Proteomes" id="UP000712600">
    <property type="component" value="Unassembled WGS sequence"/>
</dbReference>
<dbReference type="EMBL" id="QGKX02001621">
    <property type="protein sequence ID" value="KAF3501156.1"/>
    <property type="molecule type" value="Genomic_DNA"/>
</dbReference>
<dbReference type="InterPro" id="IPR001005">
    <property type="entry name" value="SANT/Myb"/>
</dbReference>
<dbReference type="PANTHER" id="PTHR45023:SF4">
    <property type="entry name" value="GLYCINE-RICH PROTEIN-RELATED"/>
    <property type="match status" value="1"/>
</dbReference>
<evidence type="ECO:0000313" key="4">
    <source>
        <dbReference type="Proteomes" id="UP000712600"/>
    </source>
</evidence>
<feature type="region of interest" description="Disordered" evidence="1">
    <location>
        <begin position="42"/>
        <end position="70"/>
    </location>
</feature>
<evidence type="ECO:0000259" key="2">
    <source>
        <dbReference type="PROSITE" id="PS50090"/>
    </source>
</evidence>
<gene>
    <name evidence="3" type="ORF">F2Q69_00042410</name>
</gene>
<organism evidence="3 4">
    <name type="scientific">Brassica cretica</name>
    <name type="common">Mustard</name>
    <dbReference type="NCBI Taxonomy" id="69181"/>
    <lineage>
        <taxon>Eukaryota</taxon>
        <taxon>Viridiplantae</taxon>
        <taxon>Streptophyta</taxon>
        <taxon>Embryophyta</taxon>
        <taxon>Tracheophyta</taxon>
        <taxon>Spermatophyta</taxon>
        <taxon>Magnoliopsida</taxon>
        <taxon>eudicotyledons</taxon>
        <taxon>Gunneridae</taxon>
        <taxon>Pentapetalae</taxon>
        <taxon>rosids</taxon>
        <taxon>malvids</taxon>
        <taxon>Brassicales</taxon>
        <taxon>Brassicaceae</taxon>
        <taxon>Brassiceae</taxon>
        <taxon>Brassica</taxon>
    </lineage>
</organism>
<dbReference type="PROSITE" id="PS50090">
    <property type="entry name" value="MYB_LIKE"/>
    <property type="match status" value="1"/>
</dbReference>
<evidence type="ECO:0000313" key="3">
    <source>
        <dbReference type="EMBL" id="KAF3501156.1"/>
    </source>
</evidence>
<dbReference type="PANTHER" id="PTHR45023">
    <property type="match status" value="1"/>
</dbReference>
<protein>
    <recommendedName>
        <fullName evidence="2">Myb-like domain-containing protein</fullName>
    </recommendedName>
</protein>
<sequence length="294" mass="33113">MDSRNPYSHYSSYVGLLNSQRENVVNENFPYESFPSSVNIGASEIPPFSSQQSEAPALPEDTPAERQEKKKWIPADDEVLISARLNTSKDVVVGNEQKSGTFWKRVGEYYAASPHARGGENREHIHCKQRWHKINDLTNKFCGAFATAERQITSGQNDNDVLKVAHDIFYSDHTMKFTLEHVWCVLRSEQKWLSLNTPKATASSKRKTSEAGSQSPSTNGGDHEMRPEGIKAAKARRNNAKGKALEEYKSVWELKMEDLAMKEKLSKLAILDTLLAKKESLSETEEVVKNKLLA</sequence>
<evidence type="ECO:0000256" key="1">
    <source>
        <dbReference type="SAM" id="MobiDB-lite"/>
    </source>
</evidence>
<accession>A0A8S9NFW8</accession>
<feature type="compositionally biased region" description="Polar residues" evidence="1">
    <location>
        <begin position="210"/>
        <end position="220"/>
    </location>
</feature>